<dbReference type="AlphaFoldDB" id="A0A432UZZ7"/>
<dbReference type="OrthoDB" id="9784724at2"/>
<keyword evidence="2" id="KW-1185">Reference proteome</keyword>
<evidence type="ECO:0000313" key="2">
    <source>
        <dbReference type="Proteomes" id="UP000281647"/>
    </source>
</evidence>
<organism evidence="1 2">
    <name type="scientific">Borborobacter arsenicus</name>
    <dbReference type="NCBI Taxonomy" id="1851146"/>
    <lineage>
        <taxon>Bacteria</taxon>
        <taxon>Pseudomonadati</taxon>
        <taxon>Pseudomonadota</taxon>
        <taxon>Alphaproteobacteria</taxon>
        <taxon>Hyphomicrobiales</taxon>
        <taxon>Phyllobacteriaceae</taxon>
        <taxon>Borborobacter</taxon>
    </lineage>
</organism>
<name>A0A432UZZ7_9HYPH</name>
<dbReference type="RefSeq" id="WP_128625505.1">
    <property type="nucleotide sequence ID" value="NZ_ML133515.1"/>
</dbReference>
<accession>A0A432UZZ7</accession>
<sequence length="327" mass="35452">MYLWRKDSGFFFQMRIPASQAVNLGATPLRIWLGALKKREAQRQAIALAVAAIEGLDAGMDRETLTRSLKALAEELGTIREAEFSAGLGALGARSFADEEADHGPSADPEFVSHFRQMEARATGRKQAMASVRGRLEAVGLALETDAAALTAERAAYAHALATVAAIERPAVPAAPVTVPAPVHPVTEGERRDKREITADTLLSVAGKVILDLRKEAKGESVKGDDRYQERLEHALAAFIDVIGDEPLRYYLPLHMQEFANAMAKCPKNRRKYPQFRGLSILEMAKANAELKKPIPTLSTSAVGSIVVNDHGIGTPYFRVKGTPCLG</sequence>
<reference evidence="1 2" key="1">
    <citation type="submission" date="2018-11" db="EMBL/GenBank/DDBJ databases">
        <title>Pseudaminobacter arsenicus sp. nov., an arsenic-resistant bacterium isolated from arsenic-rich aquifers.</title>
        <authorList>
            <person name="Mu Y."/>
        </authorList>
    </citation>
    <scope>NUCLEOTIDE SEQUENCE [LARGE SCALE GENOMIC DNA]</scope>
    <source>
        <strain evidence="1 2">CB3</strain>
    </source>
</reference>
<dbReference type="Proteomes" id="UP000281647">
    <property type="component" value="Unassembled WGS sequence"/>
</dbReference>
<proteinExistence type="predicted"/>
<evidence type="ECO:0000313" key="1">
    <source>
        <dbReference type="EMBL" id="RUM95490.1"/>
    </source>
</evidence>
<comment type="caution">
    <text evidence="1">The sequence shown here is derived from an EMBL/GenBank/DDBJ whole genome shotgun (WGS) entry which is preliminary data.</text>
</comment>
<protein>
    <submittedName>
        <fullName evidence="1">Uncharacterized protein</fullName>
    </submittedName>
</protein>
<dbReference type="EMBL" id="RKST01000039">
    <property type="protein sequence ID" value="RUM95490.1"/>
    <property type="molecule type" value="Genomic_DNA"/>
</dbReference>
<gene>
    <name evidence="1" type="ORF">EET67_22810</name>
</gene>